<reference evidence="2" key="1">
    <citation type="journal article" date="2019" name="Int. J. Syst. Evol. Microbiol.">
        <title>The Global Catalogue of Microorganisms (GCM) 10K type strain sequencing project: providing services to taxonomists for standard genome sequencing and annotation.</title>
        <authorList>
            <consortium name="The Broad Institute Genomics Platform"/>
            <consortium name="The Broad Institute Genome Sequencing Center for Infectious Disease"/>
            <person name="Wu L."/>
            <person name="Ma J."/>
        </authorList>
    </citation>
    <scope>NUCLEOTIDE SEQUENCE [LARGE SCALE GENOMIC DNA]</scope>
    <source>
        <strain evidence="2">KCTC 42087</strain>
    </source>
</reference>
<dbReference type="Proteomes" id="UP001596074">
    <property type="component" value="Unassembled WGS sequence"/>
</dbReference>
<accession>A0ABW0ZQ07</accession>
<name>A0ABW0ZQ07_9ACTN</name>
<organism evidence="1 2">
    <name type="scientific">Actinomadura rugatobispora</name>
    <dbReference type="NCBI Taxonomy" id="1994"/>
    <lineage>
        <taxon>Bacteria</taxon>
        <taxon>Bacillati</taxon>
        <taxon>Actinomycetota</taxon>
        <taxon>Actinomycetes</taxon>
        <taxon>Streptosporangiales</taxon>
        <taxon>Thermomonosporaceae</taxon>
        <taxon>Actinomadura</taxon>
    </lineage>
</organism>
<sequence length="123" mass="13832">MGTGEQRMNEIGEIAFRGRVGQNVADYARANQRFAHDMAQELVNGAEAAARAMRKLDGHPGLFGVDVRLRARRVARKLRKAEKLALGVSAEVVRFNQQYRREFLEPRSTGGSKNRRWHGGVDL</sequence>
<evidence type="ECO:0000313" key="2">
    <source>
        <dbReference type="Proteomes" id="UP001596074"/>
    </source>
</evidence>
<dbReference type="RefSeq" id="WP_378280379.1">
    <property type="nucleotide sequence ID" value="NZ_JBHSON010000004.1"/>
</dbReference>
<gene>
    <name evidence="1" type="ORF">ACFPZN_04430</name>
</gene>
<dbReference type="EMBL" id="JBHSON010000004">
    <property type="protein sequence ID" value="MFC5744857.1"/>
    <property type="molecule type" value="Genomic_DNA"/>
</dbReference>
<keyword evidence="2" id="KW-1185">Reference proteome</keyword>
<comment type="caution">
    <text evidence="1">The sequence shown here is derived from an EMBL/GenBank/DDBJ whole genome shotgun (WGS) entry which is preliminary data.</text>
</comment>
<protein>
    <submittedName>
        <fullName evidence="1">Uncharacterized protein</fullName>
    </submittedName>
</protein>
<proteinExistence type="predicted"/>
<evidence type="ECO:0000313" key="1">
    <source>
        <dbReference type="EMBL" id="MFC5744857.1"/>
    </source>
</evidence>